<evidence type="ECO:0000256" key="5">
    <source>
        <dbReference type="RuleBase" id="RU367124"/>
    </source>
</evidence>
<sequence>MSKCLVLLVVALSLLVSANAIAASPENMASKLSALGVNDKRSLRGMKSTDGPADEQRGDLTKIAQKFKAALSKTSIGQKIQAMQLKKIAAREEQVKKLLQEDAPFATLHANKVTPGEYLQATGIKLSELPGANAEILVPAYGKFKRYKQFVQRQTPQKVIRISDREGKRFRVRDNLIWFA</sequence>
<evidence type="ECO:0000313" key="7">
    <source>
        <dbReference type="EMBL" id="AEK81038.1"/>
    </source>
</evidence>
<proteinExistence type="inferred from homology"/>
<evidence type="ECO:0000256" key="1">
    <source>
        <dbReference type="ARBA" id="ARBA00004613"/>
    </source>
</evidence>
<comment type="similarity">
    <text evidence="2 5">Belongs to the RxLR effector family.</text>
</comment>
<dbReference type="EMBL" id="JN254224">
    <property type="protein sequence ID" value="AEK81037.1"/>
    <property type="molecule type" value="Genomic_DNA"/>
</dbReference>
<evidence type="ECO:0000313" key="8">
    <source>
        <dbReference type="EMBL" id="AEK81039.1"/>
    </source>
</evidence>
<dbReference type="AlphaFoldDB" id="E0W5I6"/>
<accession>E0W5I6</accession>
<dbReference type="EMBL" id="JN254226">
    <property type="protein sequence ID" value="AEK81039.1"/>
    <property type="molecule type" value="Genomic_DNA"/>
</dbReference>
<reference evidence="6" key="1">
    <citation type="journal article" date="2011" name="Plant Cell">
        <title>Transcriptional programming and functional interactions within the Phytophthora sojae RXLR effector repertoire.</title>
        <authorList>
            <person name="Wang Q."/>
            <person name="Han C."/>
            <person name="Ferreira A.O."/>
            <person name="Yu X."/>
            <person name="Ye W."/>
            <person name="Tripathy S."/>
            <person name="Kale S.D."/>
            <person name="Gu B."/>
            <person name="Sheng Y."/>
            <person name="Sui Y."/>
            <person name="Wang X."/>
            <person name="Zhang Z."/>
            <person name="Cheng B."/>
            <person name="Dong S."/>
            <person name="Shan W."/>
            <person name="Zheng X."/>
            <person name="Dou D."/>
            <person name="Tyler B.M."/>
            <person name="Wang Y."/>
        </authorList>
    </citation>
    <scope>NUCLEOTIDE SEQUENCE</scope>
    <source>
        <strain evidence="6">P7064</strain>
        <strain evidence="7">P7074</strain>
        <strain evidence="8">P7076</strain>
    </source>
</reference>
<dbReference type="KEGG" id="psoj:PHYSODRAFT_288980"/>
<organism evidence="6">
    <name type="scientific">Phytophthora sojae</name>
    <name type="common">Soybean stem and root rot agent</name>
    <name type="synonym">Phytophthora megasperma f. sp. glycines</name>
    <dbReference type="NCBI Taxonomy" id="67593"/>
    <lineage>
        <taxon>Eukaryota</taxon>
        <taxon>Sar</taxon>
        <taxon>Stramenopiles</taxon>
        <taxon>Oomycota</taxon>
        <taxon>Peronosporomycetes</taxon>
        <taxon>Peronosporales</taxon>
        <taxon>Peronosporaceae</taxon>
        <taxon>Phytophthora</taxon>
    </lineage>
</organism>
<evidence type="ECO:0000256" key="4">
    <source>
        <dbReference type="ARBA" id="ARBA00022729"/>
    </source>
</evidence>
<evidence type="ECO:0000256" key="2">
    <source>
        <dbReference type="ARBA" id="ARBA00010400"/>
    </source>
</evidence>
<dbReference type="OrthoDB" id="128573at2759"/>
<evidence type="ECO:0000256" key="3">
    <source>
        <dbReference type="ARBA" id="ARBA00022525"/>
    </source>
</evidence>
<comment type="domain">
    <text evidence="5">The RxLR-dEER motif acts to carry the protein into the host cell cytoplasm through binding to cell surface phosphatidylinositol-3-phosphate.</text>
</comment>
<name>E0W5I6_PHYSO</name>
<dbReference type="Pfam" id="PF16810">
    <property type="entry name" value="RXLR"/>
    <property type="match status" value="1"/>
</dbReference>
<evidence type="ECO:0000313" key="6">
    <source>
        <dbReference type="EMBL" id="AEK81037.1"/>
    </source>
</evidence>
<comment type="subcellular location">
    <subcellularLocation>
        <location evidence="1 5">Secreted</location>
    </subcellularLocation>
</comment>
<keyword evidence="4 5" id="KW-0732">Signal</keyword>
<feature type="chain" id="PRO_5007653031" description="RxLR effector protein" evidence="5">
    <location>
        <begin position="21"/>
        <end position="180"/>
    </location>
</feature>
<dbReference type="HOGENOM" id="CLU_1630343_0_0_1"/>
<feature type="signal peptide" evidence="5">
    <location>
        <begin position="1"/>
        <end position="20"/>
    </location>
</feature>
<keyword evidence="3 5" id="KW-0964">Secreted</keyword>
<dbReference type="EMBL" id="JN254225">
    <property type="protein sequence ID" value="AEK81038.1"/>
    <property type="molecule type" value="Genomic_DNA"/>
</dbReference>
<dbReference type="VEuPathDB" id="FungiDB:PHYSODRAFT_288980"/>
<dbReference type="RefSeq" id="XP_009537505.1">
    <property type="nucleotide sequence ID" value="XM_009539210.1"/>
</dbReference>
<dbReference type="InterPro" id="IPR031825">
    <property type="entry name" value="RXLR"/>
</dbReference>
<comment type="function">
    <text evidence="5">Effector that suppresses plant defense responses during pathogen infection.</text>
</comment>
<protein>
    <recommendedName>
        <fullName evidence="5">RxLR effector protein</fullName>
    </recommendedName>
</protein>
<gene>
    <name evidence="6" type="primary">Avh</name>
</gene>